<dbReference type="Proteomes" id="UP000008207">
    <property type="component" value="Chromosome"/>
</dbReference>
<protein>
    <recommendedName>
        <fullName evidence="5">Secreted protein</fullName>
    </recommendedName>
</protein>
<feature type="region of interest" description="Disordered" evidence="1">
    <location>
        <begin position="75"/>
        <end position="115"/>
    </location>
</feature>
<feature type="chain" id="PRO_5002874750" description="Secreted protein" evidence="2">
    <location>
        <begin position="28"/>
        <end position="115"/>
    </location>
</feature>
<organism evidence="3 4">
    <name type="scientific">Methylobacterium nodulans (strain LMG 21967 / CNCM I-2342 / ORS 2060)</name>
    <dbReference type="NCBI Taxonomy" id="460265"/>
    <lineage>
        <taxon>Bacteria</taxon>
        <taxon>Pseudomonadati</taxon>
        <taxon>Pseudomonadota</taxon>
        <taxon>Alphaproteobacteria</taxon>
        <taxon>Hyphomicrobiales</taxon>
        <taxon>Methylobacteriaceae</taxon>
        <taxon>Methylobacterium</taxon>
    </lineage>
</organism>
<feature type="region of interest" description="Disordered" evidence="1">
    <location>
        <begin position="30"/>
        <end position="54"/>
    </location>
</feature>
<dbReference type="HOGENOM" id="CLU_170275_0_0_5"/>
<sequence>MSISTRNRLPGPVAALALLALPLPALANGTGCGGDAVSSAQVTEGRPARAGPLTAVPDTLCADLSGTKRSRLRIDVYAPAPGGSDGTPDGVTSSGTPYDEGPSRGAPRRRGDRSR</sequence>
<dbReference type="KEGG" id="mno:Mnod_1722"/>
<name>B8IR10_METNO</name>
<dbReference type="AlphaFoldDB" id="B8IR10"/>
<dbReference type="STRING" id="460265.Mnod_1722"/>
<gene>
    <name evidence="3" type="ordered locus">Mnod_1722</name>
</gene>
<evidence type="ECO:0008006" key="5">
    <source>
        <dbReference type="Google" id="ProtNLM"/>
    </source>
</evidence>
<dbReference type="RefSeq" id="WP_015928405.1">
    <property type="nucleotide sequence ID" value="NC_011894.1"/>
</dbReference>
<evidence type="ECO:0000313" key="4">
    <source>
        <dbReference type="Proteomes" id="UP000008207"/>
    </source>
</evidence>
<evidence type="ECO:0000313" key="3">
    <source>
        <dbReference type="EMBL" id="ACL56712.1"/>
    </source>
</evidence>
<feature type="signal peptide" evidence="2">
    <location>
        <begin position="1"/>
        <end position="27"/>
    </location>
</feature>
<proteinExistence type="predicted"/>
<evidence type="ECO:0000256" key="2">
    <source>
        <dbReference type="SAM" id="SignalP"/>
    </source>
</evidence>
<keyword evidence="2" id="KW-0732">Signal</keyword>
<keyword evidence="4" id="KW-1185">Reference proteome</keyword>
<reference evidence="3 4" key="1">
    <citation type="submission" date="2009-01" db="EMBL/GenBank/DDBJ databases">
        <title>Complete sequence of chromosome of Methylobacterium nodulans ORS 2060.</title>
        <authorList>
            <consortium name="US DOE Joint Genome Institute"/>
            <person name="Lucas S."/>
            <person name="Copeland A."/>
            <person name="Lapidus A."/>
            <person name="Glavina del Rio T."/>
            <person name="Dalin E."/>
            <person name="Tice H."/>
            <person name="Bruce D."/>
            <person name="Goodwin L."/>
            <person name="Pitluck S."/>
            <person name="Sims D."/>
            <person name="Brettin T."/>
            <person name="Detter J.C."/>
            <person name="Han C."/>
            <person name="Larimer F."/>
            <person name="Land M."/>
            <person name="Hauser L."/>
            <person name="Kyrpides N."/>
            <person name="Ivanova N."/>
            <person name="Marx C.J."/>
            <person name="Richardson P."/>
        </authorList>
    </citation>
    <scope>NUCLEOTIDE SEQUENCE [LARGE SCALE GENOMIC DNA]</scope>
    <source>
        <strain evidence="4">LMG 21967 / CNCM I-2342 / ORS 2060</strain>
    </source>
</reference>
<dbReference type="eggNOG" id="ENOG5030ZNX">
    <property type="taxonomic scope" value="Bacteria"/>
</dbReference>
<evidence type="ECO:0000256" key="1">
    <source>
        <dbReference type="SAM" id="MobiDB-lite"/>
    </source>
</evidence>
<accession>B8IR10</accession>
<dbReference type="EMBL" id="CP001349">
    <property type="protein sequence ID" value="ACL56712.1"/>
    <property type="molecule type" value="Genomic_DNA"/>
</dbReference>
<feature type="compositionally biased region" description="Basic residues" evidence="1">
    <location>
        <begin position="106"/>
        <end position="115"/>
    </location>
</feature>